<keyword evidence="5 10" id="KW-0460">Magnesium</keyword>
<evidence type="ECO:0000256" key="5">
    <source>
        <dbReference type="ARBA" id="ARBA00022842"/>
    </source>
</evidence>
<evidence type="ECO:0000256" key="4">
    <source>
        <dbReference type="ARBA" id="ARBA00022723"/>
    </source>
</evidence>
<dbReference type="Proteomes" id="UP000320244">
    <property type="component" value="Unassembled WGS sequence"/>
</dbReference>
<evidence type="ECO:0000256" key="1">
    <source>
        <dbReference type="ARBA" id="ARBA00003814"/>
    </source>
</evidence>
<dbReference type="GO" id="GO:0009229">
    <property type="term" value="P:thiamine diphosphate biosynthetic process"/>
    <property type="evidence" value="ECO:0007669"/>
    <property type="project" value="UniProtKB-UniRule"/>
</dbReference>
<feature type="binding site" evidence="10">
    <location>
        <begin position="138"/>
        <end position="140"/>
    </location>
    <ligand>
        <name>2-[(2R,5Z)-2-carboxy-4-methylthiazol-5(2H)-ylidene]ethyl phosphate</name>
        <dbReference type="ChEBI" id="CHEBI:62899"/>
    </ligand>
</feature>
<feature type="binding site" evidence="10">
    <location>
        <position position="109"/>
    </location>
    <ligand>
        <name>4-amino-2-methyl-5-(diphosphooxymethyl)pyrimidine</name>
        <dbReference type="ChEBI" id="CHEBI:57841"/>
    </ligand>
</feature>
<dbReference type="InterPro" id="IPR013785">
    <property type="entry name" value="Aldolase_TIM"/>
</dbReference>
<feature type="binding site" evidence="10">
    <location>
        <position position="90"/>
    </location>
    <ligand>
        <name>Mg(2+)</name>
        <dbReference type="ChEBI" id="CHEBI:18420"/>
    </ligand>
</feature>
<comment type="catalytic activity">
    <reaction evidence="7 10 11">
        <text>4-methyl-5-(2-phosphooxyethyl)-thiazole + 4-amino-2-methyl-5-(diphosphooxymethyl)pyrimidine + H(+) = thiamine phosphate + diphosphate</text>
        <dbReference type="Rhea" id="RHEA:22328"/>
        <dbReference type="ChEBI" id="CHEBI:15378"/>
        <dbReference type="ChEBI" id="CHEBI:33019"/>
        <dbReference type="ChEBI" id="CHEBI:37575"/>
        <dbReference type="ChEBI" id="CHEBI:57841"/>
        <dbReference type="ChEBI" id="CHEBI:58296"/>
        <dbReference type="EC" id="2.5.1.3"/>
    </reaction>
</comment>
<comment type="catalytic activity">
    <reaction evidence="9 10 11">
        <text>2-[(2R,5Z)-2-carboxy-4-methylthiazol-5(2H)-ylidene]ethyl phosphate + 4-amino-2-methyl-5-(diphosphooxymethyl)pyrimidine + 2 H(+) = thiamine phosphate + CO2 + diphosphate</text>
        <dbReference type="Rhea" id="RHEA:47844"/>
        <dbReference type="ChEBI" id="CHEBI:15378"/>
        <dbReference type="ChEBI" id="CHEBI:16526"/>
        <dbReference type="ChEBI" id="CHEBI:33019"/>
        <dbReference type="ChEBI" id="CHEBI:37575"/>
        <dbReference type="ChEBI" id="CHEBI:57841"/>
        <dbReference type="ChEBI" id="CHEBI:62899"/>
        <dbReference type="EC" id="2.5.1.3"/>
    </reaction>
</comment>
<dbReference type="PANTHER" id="PTHR20857:SF15">
    <property type="entry name" value="THIAMINE-PHOSPHATE SYNTHASE"/>
    <property type="match status" value="1"/>
</dbReference>
<dbReference type="EMBL" id="VCQV01000012">
    <property type="protein sequence ID" value="TWP36331.1"/>
    <property type="molecule type" value="Genomic_DNA"/>
</dbReference>
<comment type="caution">
    <text evidence="10">Lacks conserved residue(s) required for the propagation of feature annotation.</text>
</comment>
<feature type="binding site" evidence="10">
    <location>
        <position position="71"/>
    </location>
    <ligand>
        <name>Mg(2+)</name>
        <dbReference type="ChEBI" id="CHEBI:18420"/>
    </ligand>
</feature>
<comment type="function">
    <text evidence="1 10">Condenses 4-methyl-5-(beta-hydroxyethyl)thiazole monophosphate (THZ-P) and 2-methyl-4-amino-5-hydroxymethyl pyrimidine pyrophosphate (HMP-PP) to form thiamine monophosphate (TMP).</text>
</comment>
<dbReference type="GO" id="GO:0004789">
    <property type="term" value="F:thiamine-phosphate diphosphorylase activity"/>
    <property type="evidence" value="ECO:0007669"/>
    <property type="project" value="UniProtKB-UniRule"/>
</dbReference>
<proteinExistence type="inferred from homology"/>
<gene>
    <name evidence="10 14" type="primary">thiE</name>
    <name evidence="14" type="ORF">FGL98_10205</name>
</gene>
<comment type="caution">
    <text evidence="14">The sequence shown here is derived from an EMBL/GenBank/DDBJ whole genome shotgun (WGS) entry which is preliminary data.</text>
</comment>
<dbReference type="InterPro" id="IPR034291">
    <property type="entry name" value="TMP_synthase"/>
</dbReference>
<dbReference type="OrthoDB" id="3243336at2"/>
<dbReference type="SUPFAM" id="SSF51391">
    <property type="entry name" value="Thiamin phosphate synthase"/>
    <property type="match status" value="1"/>
</dbReference>
<keyword evidence="6 10" id="KW-0784">Thiamine biosynthesis</keyword>
<comment type="similarity">
    <text evidence="10 11">Belongs to the thiamine-phosphate synthase family.</text>
</comment>
<feature type="binding site" evidence="10">
    <location>
        <begin position="189"/>
        <end position="190"/>
    </location>
    <ligand>
        <name>2-[(2R,5Z)-2-carboxy-4-methylthiazol-5(2H)-ylidene]ethyl phosphate</name>
        <dbReference type="ChEBI" id="CHEBI:62899"/>
    </ligand>
</feature>
<evidence type="ECO:0000256" key="3">
    <source>
        <dbReference type="ARBA" id="ARBA00022679"/>
    </source>
</evidence>
<dbReference type="PANTHER" id="PTHR20857">
    <property type="entry name" value="THIAMINE-PHOSPHATE PYROPHOSPHORYLASE"/>
    <property type="match status" value="1"/>
</dbReference>
<comment type="catalytic activity">
    <reaction evidence="8 10 11">
        <text>2-(2-carboxy-4-methylthiazol-5-yl)ethyl phosphate + 4-amino-2-methyl-5-(diphosphooxymethyl)pyrimidine + 2 H(+) = thiamine phosphate + CO2 + diphosphate</text>
        <dbReference type="Rhea" id="RHEA:47848"/>
        <dbReference type="ChEBI" id="CHEBI:15378"/>
        <dbReference type="ChEBI" id="CHEBI:16526"/>
        <dbReference type="ChEBI" id="CHEBI:33019"/>
        <dbReference type="ChEBI" id="CHEBI:37575"/>
        <dbReference type="ChEBI" id="CHEBI:57841"/>
        <dbReference type="ChEBI" id="CHEBI:62890"/>
        <dbReference type="EC" id="2.5.1.3"/>
    </reaction>
</comment>
<feature type="binding site" evidence="10">
    <location>
        <position position="141"/>
    </location>
    <ligand>
        <name>4-amino-2-methyl-5-(diphosphooxymethyl)pyrimidine</name>
        <dbReference type="ChEBI" id="CHEBI:57841"/>
    </ligand>
</feature>
<feature type="binding site" evidence="10">
    <location>
        <position position="169"/>
    </location>
    <ligand>
        <name>2-[(2R,5Z)-2-carboxy-4-methylthiazol-5(2H)-ylidene]ethyl phosphate</name>
        <dbReference type="ChEBI" id="CHEBI:62899"/>
    </ligand>
</feature>
<evidence type="ECO:0000256" key="2">
    <source>
        <dbReference type="ARBA" id="ARBA00005165"/>
    </source>
</evidence>
<dbReference type="CDD" id="cd00564">
    <property type="entry name" value="TMP_TenI"/>
    <property type="match status" value="1"/>
</dbReference>
<evidence type="ECO:0000256" key="11">
    <source>
        <dbReference type="RuleBase" id="RU003826"/>
    </source>
</evidence>
<dbReference type="Pfam" id="PF02581">
    <property type="entry name" value="TMP-TENI"/>
    <property type="match status" value="1"/>
</dbReference>
<evidence type="ECO:0000259" key="13">
    <source>
        <dbReference type="Pfam" id="PF02581"/>
    </source>
</evidence>
<evidence type="ECO:0000313" key="15">
    <source>
        <dbReference type="Proteomes" id="UP000320244"/>
    </source>
</evidence>
<keyword evidence="15" id="KW-1185">Reference proteome</keyword>
<comment type="cofactor">
    <cofactor evidence="10">
        <name>Mg(2+)</name>
        <dbReference type="ChEBI" id="CHEBI:18420"/>
    </cofactor>
    <text evidence="10">Binds 1 Mg(2+) ion per subunit.</text>
</comment>
<dbReference type="GO" id="GO:0005737">
    <property type="term" value="C:cytoplasm"/>
    <property type="evidence" value="ECO:0007669"/>
    <property type="project" value="TreeGrafter"/>
</dbReference>
<keyword evidence="3 10" id="KW-0808">Transferase</keyword>
<dbReference type="InterPro" id="IPR022998">
    <property type="entry name" value="ThiamineP_synth_TenI"/>
</dbReference>
<dbReference type="FunFam" id="3.20.20.70:FF:000096">
    <property type="entry name" value="Thiamine-phosphate synthase"/>
    <property type="match status" value="1"/>
</dbReference>
<protein>
    <recommendedName>
        <fullName evidence="10">Thiamine-phosphate synthase</fullName>
        <shortName evidence="10">TP synthase</shortName>
        <shortName evidence="10">TPS</shortName>
        <ecNumber evidence="10">2.5.1.3</ecNumber>
    </recommendedName>
    <alternativeName>
        <fullName evidence="10">Thiamine-phosphate pyrophosphorylase</fullName>
        <shortName evidence="10">TMP pyrophosphorylase</shortName>
        <shortName evidence="10">TMP-PPase</shortName>
    </alternativeName>
</protein>
<dbReference type="UniPathway" id="UPA00060">
    <property type="reaction ID" value="UER00141"/>
</dbReference>
<organism evidence="14 15">
    <name type="scientific">Leekyejoonella antrihumi</name>
    <dbReference type="NCBI Taxonomy" id="1660198"/>
    <lineage>
        <taxon>Bacteria</taxon>
        <taxon>Bacillati</taxon>
        <taxon>Actinomycetota</taxon>
        <taxon>Actinomycetes</taxon>
        <taxon>Micrococcales</taxon>
        <taxon>Dermacoccaceae</taxon>
        <taxon>Leekyejoonella</taxon>
    </lineage>
</organism>
<dbReference type="InterPro" id="IPR036206">
    <property type="entry name" value="ThiamineP_synth_sf"/>
</dbReference>
<sequence>MNPIDLRVYLVTDTALCGARGVSDTVRAAVAGGVTVVQLRDHAESTRALCRLAESLREVLAGTGVPLIIDDRLDVALAVGADGVHVGQSDMDPRTVRRLVGPDLVIGHSVSTPQEARAVADLPEGSVDYLGIGPFRATPTKPNAAAPLGASGIADVVATTSLPTVAIGGIKQVDVRHVLATGVGGVAVVSAICAADDPQRAAAELRASVEGPA</sequence>
<dbReference type="RefSeq" id="WP_146316665.1">
    <property type="nucleotide sequence ID" value="NZ_VCQV01000012.1"/>
</dbReference>
<reference evidence="14 15" key="1">
    <citation type="submission" date="2019-05" db="EMBL/GenBank/DDBJ databases">
        <authorList>
            <person name="Lee S.D."/>
        </authorList>
    </citation>
    <scope>NUCLEOTIDE SEQUENCE [LARGE SCALE GENOMIC DNA]</scope>
    <source>
        <strain evidence="14 15">C5-26</strain>
    </source>
</reference>
<dbReference type="GO" id="GO:0009228">
    <property type="term" value="P:thiamine biosynthetic process"/>
    <property type="evidence" value="ECO:0007669"/>
    <property type="project" value="UniProtKB-KW"/>
</dbReference>
<feature type="binding site" evidence="10">
    <location>
        <position position="70"/>
    </location>
    <ligand>
        <name>4-amino-2-methyl-5-(diphosphooxymethyl)pyrimidine</name>
        <dbReference type="ChEBI" id="CHEBI:57841"/>
    </ligand>
</feature>
<dbReference type="Gene3D" id="3.20.20.70">
    <property type="entry name" value="Aldolase class I"/>
    <property type="match status" value="1"/>
</dbReference>
<evidence type="ECO:0000256" key="8">
    <source>
        <dbReference type="ARBA" id="ARBA00047851"/>
    </source>
</evidence>
<feature type="domain" description="Thiamine phosphate synthase/TenI" evidence="13">
    <location>
        <begin position="8"/>
        <end position="192"/>
    </location>
</feature>
<dbReference type="HAMAP" id="MF_00097">
    <property type="entry name" value="TMP_synthase"/>
    <property type="match status" value="1"/>
</dbReference>
<evidence type="ECO:0000256" key="9">
    <source>
        <dbReference type="ARBA" id="ARBA00047883"/>
    </source>
</evidence>
<dbReference type="EC" id="2.5.1.3" evidence="10"/>
<dbReference type="AlphaFoldDB" id="A0A563E2A3"/>
<dbReference type="GO" id="GO:0000287">
    <property type="term" value="F:magnesium ion binding"/>
    <property type="evidence" value="ECO:0007669"/>
    <property type="project" value="UniProtKB-UniRule"/>
</dbReference>
<accession>A0A563E2A3</accession>
<name>A0A563E2A3_9MICO</name>
<evidence type="ECO:0000256" key="10">
    <source>
        <dbReference type="HAMAP-Rule" id="MF_00097"/>
    </source>
</evidence>
<reference evidence="14 15" key="2">
    <citation type="submission" date="2019-08" db="EMBL/GenBank/DDBJ databases">
        <title>Jejuicoccus antrihumi gen. nov., sp. nov., a new member of the family Dermacoccaceae isolated from a cave.</title>
        <authorList>
            <person name="Schumann P."/>
            <person name="Kim I.S."/>
        </authorList>
    </citation>
    <scope>NUCLEOTIDE SEQUENCE [LARGE SCALE GENOMIC DNA]</scope>
    <source>
        <strain evidence="14 15">C5-26</strain>
    </source>
</reference>
<evidence type="ECO:0000256" key="7">
    <source>
        <dbReference type="ARBA" id="ARBA00047334"/>
    </source>
</evidence>
<evidence type="ECO:0000256" key="12">
    <source>
        <dbReference type="RuleBase" id="RU004253"/>
    </source>
</evidence>
<dbReference type="NCBIfam" id="TIGR00693">
    <property type="entry name" value="thiE"/>
    <property type="match status" value="1"/>
</dbReference>
<evidence type="ECO:0000256" key="6">
    <source>
        <dbReference type="ARBA" id="ARBA00022977"/>
    </source>
</evidence>
<keyword evidence="4 10" id="KW-0479">Metal-binding</keyword>
<comment type="pathway">
    <text evidence="2 10 12">Cofactor biosynthesis; thiamine diphosphate biosynthesis; thiamine phosphate from 4-amino-2-methyl-5-diphosphomethylpyrimidine and 4-methyl-5-(2-phosphoethyl)-thiazole: step 1/1.</text>
</comment>
<evidence type="ECO:0000313" key="14">
    <source>
        <dbReference type="EMBL" id="TWP36331.1"/>
    </source>
</evidence>